<dbReference type="InterPro" id="IPR050197">
    <property type="entry name" value="Aldolase_class_II_sugar_metab"/>
</dbReference>
<dbReference type="GO" id="GO:0005829">
    <property type="term" value="C:cytosol"/>
    <property type="evidence" value="ECO:0007669"/>
    <property type="project" value="TreeGrafter"/>
</dbReference>
<reference evidence="4 5" key="1">
    <citation type="submission" date="2018-08" db="EMBL/GenBank/DDBJ databases">
        <title>Recombination of ecologically and evolutionarily significant loci maintains genetic cohesion in the Pseudomonas syringae species complex.</title>
        <authorList>
            <person name="Dillon M."/>
            <person name="Thakur S."/>
            <person name="Almeida R.N.D."/>
            <person name="Weir B.S."/>
            <person name="Guttman D.S."/>
        </authorList>
    </citation>
    <scope>NUCLEOTIDE SEQUENCE [LARGE SCALE GENOMIC DNA]</scope>
    <source>
        <strain evidence="4 5">ICMP 3706</strain>
    </source>
</reference>
<keyword evidence="2" id="KW-0456">Lyase</keyword>
<evidence type="ECO:0000313" key="4">
    <source>
        <dbReference type="EMBL" id="RMO98522.1"/>
    </source>
</evidence>
<dbReference type="EMBL" id="RBQE01000510">
    <property type="protein sequence ID" value="RMO98522.1"/>
    <property type="molecule type" value="Genomic_DNA"/>
</dbReference>
<dbReference type="GO" id="GO:0046872">
    <property type="term" value="F:metal ion binding"/>
    <property type="evidence" value="ECO:0007669"/>
    <property type="project" value="UniProtKB-KW"/>
</dbReference>
<dbReference type="Gene3D" id="3.40.225.10">
    <property type="entry name" value="Class II aldolase/adducin N-terminal domain"/>
    <property type="match status" value="1"/>
</dbReference>
<dbReference type="SUPFAM" id="SSF53639">
    <property type="entry name" value="AraD/HMP-PK domain-like"/>
    <property type="match status" value="1"/>
</dbReference>
<dbReference type="Proteomes" id="UP000281604">
    <property type="component" value="Unassembled WGS sequence"/>
</dbReference>
<accession>A0A3M3ZV31</accession>
<evidence type="ECO:0000256" key="1">
    <source>
        <dbReference type="ARBA" id="ARBA00022723"/>
    </source>
</evidence>
<feature type="domain" description="Class II aldolase/adducin N-terminal" evidence="3">
    <location>
        <begin position="12"/>
        <end position="190"/>
    </location>
</feature>
<gene>
    <name evidence="4" type="ORF">ALQ30_04989</name>
</gene>
<name>A0A3M3ZV31_9PSED</name>
<dbReference type="AlphaFoldDB" id="A0A3M3ZV31"/>
<dbReference type="Pfam" id="PF00596">
    <property type="entry name" value="Aldolase_II"/>
    <property type="match status" value="1"/>
</dbReference>
<sequence>MAGDDTMNNVQQQIVDLSRHLSRRGFFAATGGNLALRIDALHIAVTPSATDYFSMRPEDVCVLRLKDLQQLSGERSPSVESELHAKVLRSRPDVNCSIHTHQPLASACTLFGKALDVPYPPLWKSLGKRIQLVGYAPSGSGWLAGKLGRAIRPDHNVYLMRNHGVLCCGADIETTLMRLEDLETFCRDHLVNQIKVNTRGKPESRAAIARLIDALTSSSSHALSPQTFSETQS</sequence>
<dbReference type="GO" id="GO:0016832">
    <property type="term" value="F:aldehyde-lyase activity"/>
    <property type="evidence" value="ECO:0007669"/>
    <property type="project" value="TreeGrafter"/>
</dbReference>
<keyword evidence="1" id="KW-0479">Metal-binding</keyword>
<dbReference type="PANTHER" id="PTHR22789:SF0">
    <property type="entry name" value="3-OXO-TETRONATE 4-PHOSPHATE DECARBOXYLASE-RELATED"/>
    <property type="match status" value="1"/>
</dbReference>
<proteinExistence type="predicted"/>
<evidence type="ECO:0000313" key="5">
    <source>
        <dbReference type="Proteomes" id="UP000281604"/>
    </source>
</evidence>
<dbReference type="GO" id="GO:0019323">
    <property type="term" value="P:pentose catabolic process"/>
    <property type="evidence" value="ECO:0007669"/>
    <property type="project" value="TreeGrafter"/>
</dbReference>
<dbReference type="SMART" id="SM01007">
    <property type="entry name" value="Aldolase_II"/>
    <property type="match status" value="1"/>
</dbReference>
<protein>
    <submittedName>
        <fullName evidence="4">Aldolase</fullName>
    </submittedName>
</protein>
<evidence type="ECO:0000256" key="2">
    <source>
        <dbReference type="ARBA" id="ARBA00023239"/>
    </source>
</evidence>
<evidence type="ECO:0000259" key="3">
    <source>
        <dbReference type="SMART" id="SM01007"/>
    </source>
</evidence>
<comment type="caution">
    <text evidence="4">The sequence shown here is derived from an EMBL/GenBank/DDBJ whole genome shotgun (WGS) entry which is preliminary data.</text>
</comment>
<dbReference type="InterPro" id="IPR036409">
    <property type="entry name" value="Aldolase_II/adducin_N_sf"/>
</dbReference>
<dbReference type="PANTHER" id="PTHR22789">
    <property type="entry name" value="FUCULOSE PHOSPHATE ALDOLASE"/>
    <property type="match status" value="1"/>
</dbReference>
<dbReference type="InterPro" id="IPR001303">
    <property type="entry name" value="Aldolase_II/adducin_N"/>
</dbReference>
<organism evidence="4 5">
    <name type="scientific">Pseudomonas syringae pv. persicae</name>
    <dbReference type="NCBI Taxonomy" id="237306"/>
    <lineage>
        <taxon>Bacteria</taxon>
        <taxon>Pseudomonadati</taxon>
        <taxon>Pseudomonadota</taxon>
        <taxon>Gammaproteobacteria</taxon>
        <taxon>Pseudomonadales</taxon>
        <taxon>Pseudomonadaceae</taxon>
        <taxon>Pseudomonas</taxon>
    </lineage>
</organism>